<accession>X6LM37</accession>
<organism evidence="3 4">
    <name type="scientific">Reticulomyxa filosa</name>
    <dbReference type="NCBI Taxonomy" id="46433"/>
    <lineage>
        <taxon>Eukaryota</taxon>
        <taxon>Sar</taxon>
        <taxon>Rhizaria</taxon>
        <taxon>Retaria</taxon>
        <taxon>Foraminifera</taxon>
        <taxon>Monothalamids</taxon>
        <taxon>Reticulomyxidae</taxon>
        <taxon>Reticulomyxa</taxon>
    </lineage>
</organism>
<evidence type="ECO:0000313" key="3">
    <source>
        <dbReference type="EMBL" id="ETO02694.1"/>
    </source>
</evidence>
<name>X6LM37_RETFI</name>
<dbReference type="AlphaFoldDB" id="X6LM37"/>
<dbReference type="InterPro" id="IPR012878">
    <property type="entry name" value="Beta-AFase-like_GH127_cat"/>
</dbReference>
<dbReference type="Proteomes" id="UP000023152">
    <property type="component" value="Unassembled WGS sequence"/>
</dbReference>
<reference evidence="3 4" key="1">
    <citation type="journal article" date="2013" name="Curr. Biol.">
        <title>The Genome of the Foraminiferan Reticulomyxa filosa.</title>
        <authorList>
            <person name="Glockner G."/>
            <person name="Hulsmann N."/>
            <person name="Schleicher M."/>
            <person name="Noegel A.A."/>
            <person name="Eichinger L."/>
            <person name="Gallinger C."/>
            <person name="Pawlowski J."/>
            <person name="Sierra R."/>
            <person name="Euteneuer U."/>
            <person name="Pillet L."/>
            <person name="Moustafa A."/>
            <person name="Platzer M."/>
            <person name="Groth M."/>
            <person name="Szafranski K."/>
            <person name="Schliwa M."/>
        </authorList>
    </citation>
    <scope>NUCLEOTIDE SEQUENCE [LARGE SCALE GENOMIC DNA]</scope>
</reference>
<keyword evidence="1" id="KW-0812">Transmembrane</keyword>
<evidence type="ECO:0000256" key="1">
    <source>
        <dbReference type="SAM" id="Phobius"/>
    </source>
</evidence>
<keyword evidence="4" id="KW-1185">Reference proteome</keyword>
<feature type="transmembrane region" description="Helical" evidence="1">
    <location>
        <begin position="361"/>
        <end position="381"/>
    </location>
</feature>
<proteinExistence type="predicted"/>
<dbReference type="PANTHER" id="PTHR31151">
    <property type="entry name" value="PROLINE-TRNA LIGASE (DUF1680)"/>
    <property type="match status" value="1"/>
</dbReference>
<evidence type="ECO:0000259" key="2">
    <source>
        <dbReference type="Pfam" id="PF07944"/>
    </source>
</evidence>
<dbReference type="PANTHER" id="PTHR31151:SF0">
    <property type="entry name" value="PROLINE-TRNA LIGASE (DUF1680)"/>
    <property type="match status" value="1"/>
</dbReference>
<gene>
    <name evidence="3" type="ORF">RFI_34719</name>
</gene>
<feature type="domain" description="Non-reducing end beta-L-arabinofuranosidase-like GH127 catalytic" evidence="2">
    <location>
        <begin position="176"/>
        <end position="280"/>
    </location>
</feature>
<protein>
    <recommendedName>
        <fullName evidence="2">Non-reducing end beta-L-arabinofuranosidase-like GH127 catalytic domain-containing protein</fullName>
    </recommendedName>
</protein>
<keyword evidence="1" id="KW-1133">Transmembrane helix</keyword>
<dbReference type="OrthoDB" id="5358475at2759"/>
<sequence length="389" mass="44833">MYKRAPYWLNGMVPLSFLLKNETNLMEQATKYVTYIMSHQTKEGWLGPDDIMDGNMYWSRFNVLNSFRMYCEGVNNSDPQTCDMLKSSMLKYILNQHERMYVVPLQDWSAARYMDFILSVHWLIENGGSIIDGYQSTLFDVAQLAHSQGMDWEWWFDRLPTQPVAPDNTSYYTHGVNNAQAFKSAAVWFRQTANDTLRVLSETRLTNMDMYHGQATGMFGADEHLAGRMPSRGTELCAVVEYMFSFQIMFSVFGDVNYLDRLERVAVNALPATFASPTGGDMWAHQYLQQVNEINAIYSDPVCCLCFSFCIVVAPRFCLCEYAGDVDSTIYGLEPNYGCWLDLFSFYLFVGLFALRLPQLYFLYLCVVLIPVIVIVTIVYLKKKRKNLD</sequence>
<evidence type="ECO:0000313" key="4">
    <source>
        <dbReference type="Proteomes" id="UP000023152"/>
    </source>
</evidence>
<dbReference type="Pfam" id="PF07944">
    <property type="entry name" value="Beta-AFase-like_GH127_cat"/>
    <property type="match status" value="1"/>
</dbReference>
<comment type="caution">
    <text evidence="3">The sequence shown here is derived from an EMBL/GenBank/DDBJ whole genome shotgun (WGS) entry which is preliminary data.</text>
</comment>
<keyword evidence="1" id="KW-0472">Membrane</keyword>
<dbReference type="EMBL" id="ASPP01035112">
    <property type="protein sequence ID" value="ETO02694.1"/>
    <property type="molecule type" value="Genomic_DNA"/>
</dbReference>